<accession>A0ABD6E0J6</accession>
<organism evidence="3 4">
    <name type="scientific">Halobellus litoreus</name>
    <dbReference type="NCBI Taxonomy" id="755310"/>
    <lineage>
        <taxon>Archaea</taxon>
        <taxon>Methanobacteriati</taxon>
        <taxon>Methanobacteriota</taxon>
        <taxon>Stenosarchaea group</taxon>
        <taxon>Halobacteria</taxon>
        <taxon>Halobacteriales</taxon>
        <taxon>Haloferacaceae</taxon>
        <taxon>Halobellus</taxon>
    </lineage>
</organism>
<keyword evidence="1" id="KW-0812">Transmembrane</keyword>
<feature type="domain" description="DUF8131" evidence="2">
    <location>
        <begin position="1"/>
        <end position="62"/>
    </location>
</feature>
<evidence type="ECO:0000256" key="1">
    <source>
        <dbReference type="SAM" id="Phobius"/>
    </source>
</evidence>
<dbReference type="InterPro" id="IPR058444">
    <property type="entry name" value="DUF8131"/>
</dbReference>
<feature type="transmembrane region" description="Helical" evidence="1">
    <location>
        <begin position="31"/>
        <end position="49"/>
    </location>
</feature>
<dbReference type="Proteomes" id="UP001597092">
    <property type="component" value="Unassembled WGS sequence"/>
</dbReference>
<evidence type="ECO:0000313" key="3">
    <source>
        <dbReference type="EMBL" id="MFD1686936.1"/>
    </source>
</evidence>
<proteinExistence type="predicted"/>
<evidence type="ECO:0000313" key="4">
    <source>
        <dbReference type="Proteomes" id="UP001597092"/>
    </source>
</evidence>
<protein>
    <recommendedName>
        <fullName evidence="2">DUF8131 domain-containing protein</fullName>
    </recommendedName>
</protein>
<dbReference type="AlphaFoldDB" id="A0ABD6E0J6"/>
<keyword evidence="4" id="KW-1185">Reference proteome</keyword>
<dbReference type="RefSeq" id="WP_256307431.1">
    <property type="nucleotide sequence ID" value="NZ_JANHAW010000002.1"/>
</dbReference>
<keyword evidence="1" id="KW-0472">Membrane</keyword>
<sequence>MEVTPRRAGMVALLALLPVLAFGIFRTWWAGAITLINVLIIAVSLYLLMSPTEEEAHEAHADNGVENASDEAL</sequence>
<keyword evidence="1" id="KW-1133">Transmembrane helix</keyword>
<evidence type="ECO:0000259" key="2">
    <source>
        <dbReference type="Pfam" id="PF26452"/>
    </source>
</evidence>
<name>A0ABD6E0J6_9EURY</name>
<gene>
    <name evidence="3" type="ORF">ACFSAS_15075</name>
</gene>
<reference evidence="3 4" key="1">
    <citation type="journal article" date="2019" name="Int. J. Syst. Evol. Microbiol.">
        <title>The Global Catalogue of Microorganisms (GCM) 10K type strain sequencing project: providing services to taxonomists for standard genome sequencing and annotation.</title>
        <authorList>
            <consortium name="The Broad Institute Genomics Platform"/>
            <consortium name="The Broad Institute Genome Sequencing Center for Infectious Disease"/>
            <person name="Wu L."/>
            <person name="Ma J."/>
        </authorList>
    </citation>
    <scope>NUCLEOTIDE SEQUENCE [LARGE SCALE GENOMIC DNA]</scope>
    <source>
        <strain evidence="3 4">CGMCC 1.10387</strain>
    </source>
</reference>
<comment type="caution">
    <text evidence="3">The sequence shown here is derived from an EMBL/GenBank/DDBJ whole genome shotgun (WGS) entry which is preliminary data.</text>
</comment>
<dbReference type="Pfam" id="PF26452">
    <property type="entry name" value="DUF8131"/>
    <property type="match status" value="1"/>
</dbReference>
<dbReference type="EMBL" id="JBHUDP010000006">
    <property type="protein sequence ID" value="MFD1686936.1"/>
    <property type="molecule type" value="Genomic_DNA"/>
</dbReference>